<evidence type="ECO:0000313" key="3">
    <source>
        <dbReference type="RefSeq" id="XP_018489424.1"/>
    </source>
</evidence>
<name>A0A6J0NXP1_RAPSA</name>
<dbReference type="Pfam" id="PF06884">
    <property type="entry name" value="DUF1264"/>
    <property type="match status" value="1"/>
</dbReference>
<comment type="similarity">
    <text evidence="1">Belongs to the OBAP family.</text>
</comment>
<dbReference type="PANTHER" id="PTHR31360:SF11">
    <property type="entry name" value="OIL BODY-ASSOCIATED PROTEIN 2C"/>
    <property type="match status" value="1"/>
</dbReference>
<dbReference type="PANTHER" id="PTHR31360">
    <property type="match status" value="1"/>
</dbReference>
<dbReference type="GeneID" id="108860010"/>
<evidence type="ECO:0000256" key="1">
    <source>
        <dbReference type="ARBA" id="ARBA00009740"/>
    </source>
</evidence>
<reference evidence="3" key="2">
    <citation type="submission" date="2025-08" db="UniProtKB">
        <authorList>
            <consortium name="RefSeq"/>
        </authorList>
    </citation>
    <scope>IDENTIFICATION</scope>
    <source>
        <tissue evidence="3">Leaf</tissue>
    </source>
</reference>
<proteinExistence type="inferred from homology"/>
<dbReference type="InterPro" id="IPR010686">
    <property type="entry name" value="OBAP-like"/>
</dbReference>
<dbReference type="OrthoDB" id="1901244at2759"/>
<protein>
    <submittedName>
        <fullName evidence="3">Oil body-associated protein 2C</fullName>
    </submittedName>
</protein>
<reference evidence="2" key="1">
    <citation type="journal article" date="2019" name="Database">
        <title>The radish genome database (RadishGD): an integrated information resource for radish genomics.</title>
        <authorList>
            <person name="Yu H.J."/>
            <person name="Baek S."/>
            <person name="Lee Y.J."/>
            <person name="Cho A."/>
            <person name="Mun J.H."/>
        </authorList>
    </citation>
    <scope>NUCLEOTIDE SEQUENCE [LARGE SCALE GENOMIC DNA]</scope>
    <source>
        <strain evidence="2">cv. WK10039</strain>
    </source>
</reference>
<dbReference type="Proteomes" id="UP000504610">
    <property type="component" value="Chromosome 1"/>
</dbReference>
<keyword evidence="2" id="KW-1185">Reference proteome</keyword>
<dbReference type="RefSeq" id="XP_018489424.1">
    <property type="nucleotide sequence ID" value="XM_018633922.2"/>
</dbReference>
<accession>A0A6J0NXP1</accession>
<dbReference type="AlphaFoldDB" id="A0A6J0NXP1"/>
<organism evidence="2 3">
    <name type="scientific">Raphanus sativus</name>
    <name type="common">Radish</name>
    <name type="synonym">Raphanus raphanistrum var. sativus</name>
    <dbReference type="NCBI Taxonomy" id="3726"/>
    <lineage>
        <taxon>Eukaryota</taxon>
        <taxon>Viridiplantae</taxon>
        <taxon>Streptophyta</taxon>
        <taxon>Embryophyta</taxon>
        <taxon>Tracheophyta</taxon>
        <taxon>Spermatophyta</taxon>
        <taxon>Magnoliopsida</taxon>
        <taxon>eudicotyledons</taxon>
        <taxon>Gunneridae</taxon>
        <taxon>Pentapetalae</taxon>
        <taxon>rosids</taxon>
        <taxon>malvids</taxon>
        <taxon>Brassicales</taxon>
        <taxon>Brassicaceae</taxon>
        <taxon>Brassiceae</taxon>
        <taxon>Raphanus</taxon>
    </lineage>
</organism>
<gene>
    <name evidence="3" type="primary">LOC108860010</name>
</gene>
<sequence>MASSGDEDQVAPGDPVTVSTRMLDAGATIMQRRLPVKQMNCHVSTFAIYGGDMSRQIQTHHYVHRVNAEFLQCAVYGSDRSDAPLIGIEYVISDRLYENLPQDEQKLWHSHAYEVKSGSWAYPRLPEAVATPELKNIAKTYGKFWCTWQIDRGDKLPVGAPELMMSPQGVGQGVLRPELVKIRDEKYNISTDELKHQRAEIAEPEWINPMADYWKQHGKCFVMDIVTVDLKRNEQFP</sequence>
<evidence type="ECO:0000313" key="2">
    <source>
        <dbReference type="Proteomes" id="UP000504610"/>
    </source>
</evidence>
<dbReference type="KEGG" id="rsz:108860010"/>